<evidence type="ECO:0000313" key="2">
    <source>
        <dbReference type="Proteomes" id="UP000464178"/>
    </source>
</evidence>
<dbReference type="RefSeq" id="WP_162670395.1">
    <property type="nucleotide sequence ID" value="NZ_LR593886.1"/>
</dbReference>
<dbReference type="KEGG" id="gms:SOIL9_16590"/>
<proteinExistence type="predicted"/>
<dbReference type="InterPro" id="IPR056928">
    <property type="entry name" value="Gp77-like"/>
</dbReference>
<accession>A0A6P2D6G6</accession>
<dbReference type="EMBL" id="LR593886">
    <property type="protein sequence ID" value="VTR96055.1"/>
    <property type="molecule type" value="Genomic_DNA"/>
</dbReference>
<gene>
    <name evidence="1" type="ORF">SOIL9_16590</name>
</gene>
<keyword evidence="2" id="KW-1185">Reference proteome</keyword>
<dbReference type="AlphaFoldDB" id="A0A6P2D6G6"/>
<sequence length="167" mass="17273">MVGGWINAFLNLLGLGGGGSAPGGPGTPGGVFRRALPTWDRSIERAPSTWSRTWRYDPMALATEGVAVVAAESDDRDYGFDLSRCPEIRAGLTITGGAILGGSGLTIGAVSVLAEDFDDILAGEGLVVRISGGTGGTTYKLACRATLSNGRKVTVPGRLVKVRDYDS</sequence>
<organism evidence="1 2">
    <name type="scientific">Gemmata massiliana</name>
    <dbReference type="NCBI Taxonomy" id="1210884"/>
    <lineage>
        <taxon>Bacteria</taxon>
        <taxon>Pseudomonadati</taxon>
        <taxon>Planctomycetota</taxon>
        <taxon>Planctomycetia</taxon>
        <taxon>Gemmatales</taxon>
        <taxon>Gemmataceae</taxon>
        <taxon>Gemmata</taxon>
    </lineage>
</organism>
<protein>
    <submittedName>
        <fullName evidence="1">Uncharacterized protein</fullName>
    </submittedName>
</protein>
<evidence type="ECO:0000313" key="1">
    <source>
        <dbReference type="EMBL" id="VTR96055.1"/>
    </source>
</evidence>
<dbReference type="Pfam" id="PF23148">
    <property type="entry name" value="Gp77"/>
    <property type="match status" value="1"/>
</dbReference>
<dbReference type="Proteomes" id="UP000464178">
    <property type="component" value="Chromosome"/>
</dbReference>
<reference evidence="1 2" key="1">
    <citation type="submission" date="2019-05" db="EMBL/GenBank/DDBJ databases">
        <authorList>
            <consortium name="Science for Life Laboratories"/>
        </authorList>
    </citation>
    <scope>NUCLEOTIDE SEQUENCE [LARGE SCALE GENOMIC DNA]</scope>
    <source>
        <strain evidence="1">Soil9</strain>
    </source>
</reference>
<name>A0A6P2D6G6_9BACT</name>